<feature type="coiled-coil region" evidence="1">
    <location>
        <begin position="397"/>
        <end position="424"/>
    </location>
</feature>
<reference evidence="3" key="1">
    <citation type="journal article" date="2020" name="Fungal Divers.">
        <title>Resolving the Mortierellaceae phylogeny through synthesis of multi-gene phylogenetics and phylogenomics.</title>
        <authorList>
            <person name="Vandepol N."/>
            <person name="Liber J."/>
            <person name="Desiro A."/>
            <person name="Na H."/>
            <person name="Kennedy M."/>
            <person name="Barry K."/>
            <person name="Grigoriev I.V."/>
            <person name="Miller A.N."/>
            <person name="O'Donnell K."/>
            <person name="Stajich J.E."/>
            <person name="Bonito G."/>
        </authorList>
    </citation>
    <scope>NUCLEOTIDE SEQUENCE</scope>
    <source>
        <strain evidence="3">KOD948</strain>
    </source>
</reference>
<name>A0A9P6PL35_9FUNG</name>
<protein>
    <recommendedName>
        <fullName evidence="2">DUF6589 domain-containing protein</fullName>
    </recommendedName>
</protein>
<keyword evidence="1" id="KW-0175">Coiled coil</keyword>
<comment type="caution">
    <text evidence="3">The sequence shown here is derived from an EMBL/GenBank/DDBJ whole genome shotgun (WGS) entry which is preliminary data.</text>
</comment>
<organism evidence="3 4">
    <name type="scientific">Mortierella polycephala</name>
    <dbReference type="NCBI Taxonomy" id="41804"/>
    <lineage>
        <taxon>Eukaryota</taxon>
        <taxon>Fungi</taxon>
        <taxon>Fungi incertae sedis</taxon>
        <taxon>Mucoromycota</taxon>
        <taxon>Mortierellomycotina</taxon>
        <taxon>Mortierellomycetes</taxon>
        <taxon>Mortierellales</taxon>
        <taxon>Mortierellaceae</taxon>
        <taxon>Mortierella</taxon>
    </lineage>
</organism>
<dbReference type="OrthoDB" id="2496395at2759"/>
<sequence>MDIDQASVTGNLQILNHMRHMLNQTKASFKSLKMIVAGDHLTISRIHTIQERSIGEATYFDVMRWAIPVLQLFHMQMILCSTILNTHFGHISEPGSLGYFIPLLGRRLLNKDMPCYHTAGDFLRIIFGALVNQLWQAKKRAYSRNYSSTSMSDEIFEQEINIIVNELLIKSTTLFNTLSTTNANAILFIRDMVVYNEFCAAIKAGDVGRIEEILKRITIMFQAGNHRNYGFELLRFRFNIQHVWGTVRKDAIFSSLLMNTKGLRNHWIPSDLYQEHNNLLTKQTHATMGNKWSTMSYITPNIRLFQEVASKIDKEFKLPVNSTFHRSTSRTQDIQHVLRSLKEHDILGEDLLPVKHQGHPYTTRPVMDLMVEGVVKLVHGGYSKFIRRMQEEKLGEELAMDRNLDELMKELDEEINQASRYLHETFK</sequence>
<dbReference type="InterPro" id="IPR046496">
    <property type="entry name" value="DUF6589"/>
</dbReference>
<dbReference type="AlphaFoldDB" id="A0A9P6PL35"/>
<dbReference type="Proteomes" id="UP000726737">
    <property type="component" value="Unassembled WGS sequence"/>
</dbReference>
<accession>A0A9P6PL35</accession>
<gene>
    <name evidence="3" type="ORF">BG011_001739</name>
</gene>
<evidence type="ECO:0000259" key="2">
    <source>
        <dbReference type="Pfam" id="PF20231"/>
    </source>
</evidence>
<feature type="domain" description="DUF6589" evidence="2">
    <location>
        <begin position="1"/>
        <end position="325"/>
    </location>
</feature>
<evidence type="ECO:0000313" key="3">
    <source>
        <dbReference type="EMBL" id="KAG0247277.1"/>
    </source>
</evidence>
<evidence type="ECO:0000256" key="1">
    <source>
        <dbReference type="SAM" id="Coils"/>
    </source>
</evidence>
<evidence type="ECO:0000313" key="4">
    <source>
        <dbReference type="Proteomes" id="UP000726737"/>
    </source>
</evidence>
<proteinExistence type="predicted"/>
<keyword evidence="4" id="KW-1185">Reference proteome</keyword>
<dbReference type="Pfam" id="PF20231">
    <property type="entry name" value="DUF6589"/>
    <property type="match status" value="1"/>
</dbReference>
<dbReference type="EMBL" id="JAAAJA010001489">
    <property type="protein sequence ID" value="KAG0247277.1"/>
    <property type="molecule type" value="Genomic_DNA"/>
</dbReference>